<dbReference type="AlphaFoldDB" id="A0A7I8LFH0"/>
<dbReference type="Proteomes" id="UP000663760">
    <property type="component" value="Chromosome 15"/>
</dbReference>
<name>A0A7I8LFH0_SPIIN</name>
<gene>
    <name evidence="1" type="ORF">SI7747_15018053</name>
    <name evidence="2" type="ORF">SI8410_15019425</name>
</gene>
<evidence type="ECO:0000313" key="2">
    <source>
        <dbReference type="EMBL" id="CAA7408747.1"/>
    </source>
</evidence>
<keyword evidence="3" id="KW-1185">Reference proteome</keyword>
<sequence>MSPVKQEEIKKGVNNLDLYSSPQEELTKDVELKSADLLKCEPL</sequence>
<evidence type="ECO:0000313" key="3">
    <source>
        <dbReference type="Proteomes" id="UP000663760"/>
    </source>
</evidence>
<proteinExistence type="predicted"/>
<dbReference type="EMBL" id="LR743602">
    <property type="protein sequence ID" value="CAA2632432.1"/>
    <property type="molecule type" value="Genomic_DNA"/>
</dbReference>
<dbReference type="EMBL" id="LR746278">
    <property type="protein sequence ID" value="CAA7408747.1"/>
    <property type="molecule type" value="Genomic_DNA"/>
</dbReference>
<accession>A0A7I8LFH0</accession>
<protein>
    <submittedName>
        <fullName evidence="2">Uncharacterized protein</fullName>
    </submittedName>
</protein>
<evidence type="ECO:0000313" key="1">
    <source>
        <dbReference type="EMBL" id="CAA2632432.1"/>
    </source>
</evidence>
<organism evidence="2 3">
    <name type="scientific">Spirodela intermedia</name>
    <name type="common">Intermediate duckweed</name>
    <dbReference type="NCBI Taxonomy" id="51605"/>
    <lineage>
        <taxon>Eukaryota</taxon>
        <taxon>Viridiplantae</taxon>
        <taxon>Streptophyta</taxon>
        <taxon>Embryophyta</taxon>
        <taxon>Tracheophyta</taxon>
        <taxon>Spermatophyta</taxon>
        <taxon>Magnoliopsida</taxon>
        <taxon>Liliopsida</taxon>
        <taxon>Araceae</taxon>
        <taxon>Lemnoideae</taxon>
        <taxon>Spirodela</taxon>
    </lineage>
</organism>
<reference evidence="2" key="1">
    <citation type="submission" date="2020-02" db="EMBL/GenBank/DDBJ databases">
        <authorList>
            <person name="Scholz U."/>
            <person name="Mascher M."/>
            <person name="Fiebig A."/>
        </authorList>
    </citation>
    <scope>NUCLEOTIDE SEQUENCE</scope>
</reference>